<dbReference type="EMBL" id="UOGH01000294">
    <property type="protein sequence ID" value="VAX33342.1"/>
    <property type="molecule type" value="Genomic_DNA"/>
</dbReference>
<dbReference type="SFLD" id="SFLDS00003">
    <property type="entry name" value="Haloacid_Dehalogenase"/>
    <property type="match status" value="1"/>
</dbReference>
<keyword evidence="2" id="KW-0378">Hydrolase</keyword>
<dbReference type="Gene3D" id="3.30.980.20">
    <property type="entry name" value="Putative mannosyl-3-phosphoglycerate phosphatase, domain 2"/>
    <property type="match status" value="1"/>
</dbReference>
<evidence type="ECO:0000313" key="4">
    <source>
        <dbReference type="EMBL" id="VAX33342.1"/>
    </source>
</evidence>
<dbReference type="Gene3D" id="3.40.50.1000">
    <property type="entry name" value="HAD superfamily/HAD-like"/>
    <property type="match status" value="1"/>
</dbReference>
<dbReference type="GO" id="GO:0000287">
    <property type="term" value="F:magnesium ion binding"/>
    <property type="evidence" value="ECO:0007669"/>
    <property type="project" value="TreeGrafter"/>
</dbReference>
<reference evidence="4" key="1">
    <citation type="submission" date="2018-06" db="EMBL/GenBank/DDBJ databases">
        <authorList>
            <person name="Zhirakovskaya E."/>
        </authorList>
    </citation>
    <scope>NUCLEOTIDE SEQUENCE</scope>
</reference>
<gene>
    <name evidence="4" type="ORF">MNBD_NITROSPIRAE02-1627</name>
</gene>
<evidence type="ECO:0000256" key="1">
    <source>
        <dbReference type="ARBA" id="ARBA00022723"/>
    </source>
</evidence>
<protein>
    <recommendedName>
        <fullName evidence="5">Mannosyl-3-phosphoglycerate phosphatase</fullName>
    </recommendedName>
</protein>
<dbReference type="PROSITE" id="PS01228">
    <property type="entry name" value="COF_1"/>
    <property type="match status" value="1"/>
</dbReference>
<proteinExistence type="predicted"/>
<dbReference type="NCBIfam" id="TIGR01484">
    <property type="entry name" value="HAD-SF-IIB"/>
    <property type="match status" value="1"/>
</dbReference>
<dbReference type="Pfam" id="PF08282">
    <property type="entry name" value="Hydrolase_3"/>
    <property type="match status" value="2"/>
</dbReference>
<accession>A0A3B1CY03</accession>
<dbReference type="InterPro" id="IPR023214">
    <property type="entry name" value="HAD_sf"/>
</dbReference>
<dbReference type="InterPro" id="IPR006381">
    <property type="entry name" value="HAD-SF-IIB-MPGP"/>
</dbReference>
<keyword evidence="3" id="KW-0460">Magnesium</keyword>
<evidence type="ECO:0008006" key="5">
    <source>
        <dbReference type="Google" id="ProtNLM"/>
    </source>
</evidence>
<dbReference type="PANTHER" id="PTHR10000:SF8">
    <property type="entry name" value="HAD SUPERFAMILY HYDROLASE-LIKE, TYPE 3"/>
    <property type="match status" value="1"/>
</dbReference>
<dbReference type="InterPro" id="IPR006379">
    <property type="entry name" value="HAD-SF_hydro_IIB"/>
</dbReference>
<dbReference type="NCBIfam" id="TIGR01486">
    <property type="entry name" value="HAD-SF-IIB-MPGP"/>
    <property type="match status" value="1"/>
</dbReference>
<dbReference type="GO" id="GO:0050531">
    <property type="term" value="F:mannosyl-3-phosphoglycerate phosphatase activity"/>
    <property type="evidence" value="ECO:0007669"/>
    <property type="project" value="InterPro"/>
</dbReference>
<dbReference type="GO" id="GO:0005829">
    <property type="term" value="C:cytosol"/>
    <property type="evidence" value="ECO:0007669"/>
    <property type="project" value="TreeGrafter"/>
</dbReference>
<dbReference type="AlphaFoldDB" id="A0A3B1CY03"/>
<sequence length="272" mass="30784">MDIHIVIFTDLDGTLLSYDNYSFEEASDALELIKEKGIPLVLCSSKTRGEIELYRERLENRDPFVSENGGGIFIPVGYFTKSPDVGVRHDNRYRVITIGKRYSELRDGLRRLREMGFRVKGFGDMTVEEIVSLTGLSPEEARLSKERDFDEPFIIEDGADEERLRNAIQSLGLNYTVGKYYHLMGESDKGKAVRILTELYRKEFGDIRTIAIGDSPNDIPMLEAVDIPVVVQKPGGIYDSRIVVPDIVRAEGIGPDGWRKVIMELVGNFQDK</sequence>
<dbReference type="PANTHER" id="PTHR10000">
    <property type="entry name" value="PHOSPHOSERINE PHOSPHATASE"/>
    <property type="match status" value="1"/>
</dbReference>
<keyword evidence="1" id="KW-0479">Metal-binding</keyword>
<dbReference type="CDD" id="cd07507">
    <property type="entry name" value="HAD_Pase"/>
    <property type="match status" value="1"/>
</dbReference>
<dbReference type="InterPro" id="IPR036412">
    <property type="entry name" value="HAD-like_sf"/>
</dbReference>
<dbReference type="GO" id="GO:0051479">
    <property type="term" value="P:mannosylglycerate biosynthetic process"/>
    <property type="evidence" value="ECO:0007669"/>
    <property type="project" value="InterPro"/>
</dbReference>
<evidence type="ECO:0000256" key="3">
    <source>
        <dbReference type="ARBA" id="ARBA00022842"/>
    </source>
</evidence>
<dbReference type="SUPFAM" id="SSF56784">
    <property type="entry name" value="HAD-like"/>
    <property type="match status" value="1"/>
</dbReference>
<dbReference type="SFLD" id="SFLDG01142">
    <property type="entry name" value="C2.B.2:_Mannosyl-3-phosphoglyc"/>
    <property type="match status" value="1"/>
</dbReference>
<dbReference type="SFLD" id="SFLDG01140">
    <property type="entry name" value="C2.B:_Phosphomannomutase_and_P"/>
    <property type="match status" value="1"/>
</dbReference>
<organism evidence="4">
    <name type="scientific">hydrothermal vent metagenome</name>
    <dbReference type="NCBI Taxonomy" id="652676"/>
    <lineage>
        <taxon>unclassified sequences</taxon>
        <taxon>metagenomes</taxon>
        <taxon>ecological metagenomes</taxon>
    </lineage>
</organism>
<name>A0A3B1CY03_9ZZZZ</name>
<evidence type="ECO:0000256" key="2">
    <source>
        <dbReference type="ARBA" id="ARBA00022801"/>
    </source>
</evidence>